<dbReference type="AlphaFoldDB" id="A0A0F4PQF7"/>
<organism evidence="1 2">
    <name type="scientific">Pseudoalteromonas ruthenica</name>
    <dbReference type="NCBI Taxonomy" id="151081"/>
    <lineage>
        <taxon>Bacteria</taxon>
        <taxon>Pseudomonadati</taxon>
        <taxon>Pseudomonadota</taxon>
        <taxon>Gammaproteobacteria</taxon>
        <taxon>Alteromonadales</taxon>
        <taxon>Pseudoalteromonadaceae</taxon>
        <taxon>Pseudoalteromonas</taxon>
    </lineage>
</organism>
<proteinExistence type="predicted"/>
<dbReference type="InterPro" id="IPR011047">
    <property type="entry name" value="Quinoprotein_ADH-like_sf"/>
</dbReference>
<dbReference type="RefSeq" id="WP_045980618.1">
    <property type="nucleotide sequence ID" value="NZ_JXXY01000023.1"/>
</dbReference>
<dbReference type="OrthoDB" id="6319521at2"/>
<dbReference type="EMBL" id="JXXZ01000016">
    <property type="protein sequence ID" value="KJY96471.1"/>
    <property type="molecule type" value="Genomic_DNA"/>
</dbReference>
<feature type="non-terminal residue" evidence="1">
    <location>
        <position position="340"/>
    </location>
</feature>
<accession>A0A0F4PQF7</accession>
<protein>
    <submittedName>
        <fullName evidence="1">Uncharacterized protein</fullName>
    </submittedName>
</protein>
<name>A0A0F4PQF7_9GAMM</name>
<reference evidence="1 2" key="1">
    <citation type="journal article" date="2015" name="BMC Genomics">
        <title>Genome mining reveals unlocked bioactive potential of marine Gram-negative bacteria.</title>
        <authorList>
            <person name="Machado H."/>
            <person name="Sonnenschein E.C."/>
            <person name="Melchiorsen J."/>
            <person name="Gram L."/>
        </authorList>
    </citation>
    <scope>NUCLEOTIDE SEQUENCE [LARGE SCALE GENOMIC DNA]</scope>
    <source>
        <strain evidence="1 2">S3137</strain>
    </source>
</reference>
<comment type="caution">
    <text evidence="1">The sequence shown here is derived from an EMBL/GenBank/DDBJ whole genome shotgun (WGS) entry which is preliminary data.</text>
</comment>
<dbReference type="Proteomes" id="UP000033664">
    <property type="component" value="Unassembled WGS sequence"/>
</dbReference>
<evidence type="ECO:0000313" key="1">
    <source>
        <dbReference type="EMBL" id="KJY96471.1"/>
    </source>
</evidence>
<dbReference type="SUPFAM" id="SSF50998">
    <property type="entry name" value="Quinoprotein alcohol dehydrogenase-like"/>
    <property type="match status" value="1"/>
</dbReference>
<evidence type="ECO:0000313" key="2">
    <source>
        <dbReference type="Proteomes" id="UP000033664"/>
    </source>
</evidence>
<sequence>MKLFFSDSLGYLHSEGGKVKASLLERKLFKKIDDKWVLDDSYKGTKFKQCVEINGGNVPVYNLEPGIFLYDEVKPESWLEKELSNIDPSYLIAVEDDFILHYNQDESHGGIVSNCKEGSYNFTEKTKGVRFKGGFIYIQGERKKSCFQKRDKKFDLIWEYQLPRYEPWALPPLLFDDSVLFISPSDEKEERKTKIRVLMQVDGAEKWTKEYDFKAKECFIYNEALVVSSLDGVYFLSPINGDVLDVVDVSNYKQNERGLVLESASTYIDGDSLFYSSYLIGSLFIYSLSDLTLKKEISLPQGIHIKRFMGKDETSGLYYFYASQPRKEVGNTFLLELDPN</sequence>
<dbReference type="GeneID" id="58230146"/>
<gene>
    <name evidence="1" type="ORF">TW72_16745</name>
</gene>
<keyword evidence="2" id="KW-1185">Reference proteome</keyword>